<dbReference type="Proteomes" id="UP000054359">
    <property type="component" value="Unassembled WGS sequence"/>
</dbReference>
<gene>
    <name evidence="2" type="ORF">X975_19943</name>
</gene>
<keyword evidence="1" id="KW-0472">Membrane</keyword>
<dbReference type="AlphaFoldDB" id="A0A087UZT9"/>
<evidence type="ECO:0000313" key="2">
    <source>
        <dbReference type="EMBL" id="KFM82878.1"/>
    </source>
</evidence>
<keyword evidence="1" id="KW-1133">Transmembrane helix</keyword>
<evidence type="ECO:0000256" key="1">
    <source>
        <dbReference type="SAM" id="Phobius"/>
    </source>
</evidence>
<organism evidence="2 3">
    <name type="scientific">Stegodyphus mimosarum</name>
    <name type="common">African social velvet spider</name>
    <dbReference type="NCBI Taxonomy" id="407821"/>
    <lineage>
        <taxon>Eukaryota</taxon>
        <taxon>Metazoa</taxon>
        <taxon>Ecdysozoa</taxon>
        <taxon>Arthropoda</taxon>
        <taxon>Chelicerata</taxon>
        <taxon>Arachnida</taxon>
        <taxon>Araneae</taxon>
        <taxon>Araneomorphae</taxon>
        <taxon>Entelegynae</taxon>
        <taxon>Eresoidea</taxon>
        <taxon>Eresidae</taxon>
        <taxon>Stegodyphus</taxon>
    </lineage>
</organism>
<proteinExistence type="predicted"/>
<name>A0A087UZT9_STEMI</name>
<reference evidence="2 3" key="1">
    <citation type="submission" date="2013-11" db="EMBL/GenBank/DDBJ databases">
        <title>Genome sequencing of Stegodyphus mimosarum.</title>
        <authorList>
            <person name="Bechsgaard J."/>
        </authorList>
    </citation>
    <scope>NUCLEOTIDE SEQUENCE [LARGE SCALE GENOMIC DNA]</scope>
</reference>
<feature type="transmembrane region" description="Helical" evidence="1">
    <location>
        <begin position="21"/>
        <end position="39"/>
    </location>
</feature>
<feature type="non-terminal residue" evidence="2">
    <location>
        <position position="113"/>
    </location>
</feature>
<sequence length="113" mass="13165">MCEKQTVISLCMCMNIRKKKFFDMVDFTLLLLGSVHYWTNIFVNRYYNFTGLKAGTFELLSGSRKFLLKTSPNSNYSEIQWQQVKKLKMSSKLKRIISVPGVQAPYNSEMTVM</sequence>
<keyword evidence="1" id="KW-0812">Transmembrane</keyword>
<keyword evidence="3" id="KW-1185">Reference proteome</keyword>
<evidence type="ECO:0000313" key="3">
    <source>
        <dbReference type="Proteomes" id="UP000054359"/>
    </source>
</evidence>
<dbReference type="EMBL" id="KK122513">
    <property type="protein sequence ID" value="KFM82878.1"/>
    <property type="molecule type" value="Genomic_DNA"/>
</dbReference>
<accession>A0A087UZT9</accession>
<protein>
    <submittedName>
        <fullName evidence="2">Uncharacterized protein</fullName>
    </submittedName>
</protein>